<proteinExistence type="predicted"/>
<dbReference type="Proteomes" id="UP000785200">
    <property type="component" value="Unassembled WGS sequence"/>
</dbReference>
<feature type="region of interest" description="Disordered" evidence="1">
    <location>
        <begin position="129"/>
        <end position="155"/>
    </location>
</feature>
<keyword evidence="3" id="KW-1185">Reference proteome</keyword>
<accession>A0A9P6VPX2</accession>
<evidence type="ECO:0000256" key="1">
    <source>
        <dbReference type="SAM" id="MobiDB-lite"/>
    </source>
</evidence>
<comment type="caution">
    <text evidence="2">The sequence shown here is derived from an EMBL/GenBank/DDBJ whole genome shotgun (WGS) entry which is preliminary data.</text>
</comment>
<dbReference type="EMBL" id="VNKQ01000004">
    <property type="protein sequence ID" value="KAG0651469.1"/>
    <property type="molecule type" value="Genomic_DNA"/>
</dbReference>
<reference evidence="2" key="1">
    <citation type="submission" date="2019-07" db="EMBL/GenBank/DDBJ databases">
        <title>Hyphodiscus hymeniophilus genome sequencing and assembly.</title>
        <authorList>
            <person name="Kramer G."/>
            <person name="Nodwell J."/>
        </authorList>
    </citation>
    <scope>NUCLEOTIDE SEQUENCE</scope>
    <source>
        <strain evidence="2">ATCC 34498</strain>
    </source>
</reference>
<feature type="compositionally biased region" description="Polar residues" evidence="1">
    <location>
        <begin position="1"/>
        <end position="11"/>
    </location>
</feature>
<protein>
    <submittedName>
        <fullName evidence="2">Uncharacterized protein</fullName>
    </submittedName>
</protein>
<sequence length="534" mass="59893">MSSMAVETASENPPPTSQYRPAVQVSQGIASLCHIYFDEKLYQSALNLVTALANSGTSHPDSAKIPALAPLPIHIEAVSILLVHPEYTTQAPHNERAELASRSISFLRSVLSNIGPLNANLAEAFSFKPPRSRGRRRHGGDDTSSSDEEEETSKLKGVIMNKGRIRTCATDFWHVVGWALNCSVVHRKRWKHWKIWLDYMLDVLDADWNEREAQDQANETAEDAFGMRRKSLLAVYLSSVRGRSSALKRVVGSIFADGGSEDLRAYPEIFTNETLELKAQSGHKRKREDSFENYNDTEEDNFECEFEAPAPSQETDDGNWYSATDPWIGGPESIQIRQRLLTLLSRVAYYLPEDFVSLRDLYGAYCDNLKSLPLPGFSLLMSPSASSQLLTAVFVSLSQLFMSRILSSNATRPRSVSMGSGDDLSQNIVEKCFLPFAANTSSAEDNAKVSILAESMLRLLCLKDSRVSHSRDLEKAVDMGIRARETKCKYDKRKKDNGARRKEEEEARKWLIGSGKRLKSMLNFIEQYSHSDED</sequence>
<organism evidence="2 3">
    <name type="scientific">Hyphodiscus hymeniophilus</name>
    <dbReference type="NCBI Taxonomy" id="353542"/>
    <lineage>
        <taxon>Eukaryota</taxon>
        <taxon>Fungi</taxon>
        <taxon>Dikarya</taxon>
        <taxon>Ascomycota</taxon>
        <taxon>Pezizomycotina</taxon>
        <taxon>Leotiomycetes</taxon>
        <taxon>Helotiales</taxon>
        <taxon>Hyphodiscaceae</taxon>
        <taxon>Hyphodiscus</taxon>
    </lineage>
</organism>
<evidence type="ECO:0000313" key="3">
    <source>
        <dbReference type="Proteomes" id="UP000785200"/>
    </source>
</evidence>
<name>A0A9P6VPX2_9HELO</name>
<gene>
    <name evidence="2" type="ORF">D0Z07_1911</name>
</gene>
<dbReference type="AlphaFoldDB" id="A0A9P6VPX2"/>
<feature type="region of interest" description="Disordered" evidence="1">
    <location>
        <begin position="1"/>
        <end position="20"/>
    </location>
</feature>
<dbReference type="OrthoDB" id="5411773at2759"/>
<evidence type="ECO:0000313" key="2">
    <source>
        <dbReference type="EMBL" id="KAG0651469.1"/>
    </source>
</evidence>